<name>A0ABD0V625_DENTH</name>
<keyword evidence="2" id="KW-1185">Reference proteome</keyword>
<gene>
    <name evidence="1" type="ORF">M5K25_009330</name>
</gene>
<accession>A0ABD0V625</accession>
<evidence type="ECO:0000313" key="1">
    <source>
        <dbReference type="EMBL" id="KAL0920210.1"/>
    </source>
</evidence>
<protein>
    <submittedName>
        <fullName evidence="1">Uncharacterized protein</fullName>
    </submittedName>
</protein>
<dbReference type="Proteomes" id="UP001552299">
    <property type="component" value="Unassembled WGS sequence"/>
</dbReference>
<reference evidence="1 2" key="1">
    <citation type="journal article" date="2024" name="Plant Biotechnol. J.">
        <title>Dendrobium thyrsiflorum genome and its molecular insights into genes involved in important horticultural traits.</title>
        <authorList>
            <person name="Chen B."/>
            <person name="Wang J.Y."/>
            <person name="Zheng P.J."/>
            <person name="Li K.L."/>
            <person name="Liang Y.M."/>
            <person name="Chen X.F."/>
            <person name="Zhang C."/>
            <person name="Zhao X."/>
            <person name="He X."/>
            <person name="Zhang G.Q."/>
            <person name="Liu Z.J."/>
            <person name="Xu Q."/>
        </authorList>
    </citation>
    <scope>NUCLEOTIDE SEQUENCE [LARGE SCALE GENOMIC DNA]</scope>
    <source>
        <strain evidence="1">GZMU011</strain>
    </source>
</reference>
<organism evidence="1 2">
    <name type="scientific">Dendrobium thyrsiflorum</name>
    <name type="common">Pinecone-like raceme dendrobium</name>
    <name type="synonym">Orchid</name>
    <dbReference type="NCBI Taxonomy" id="117978"/>
    <lineage>
        <taxon>Eukaryota</taxon>
        <taxon>Viridiplantae</taxon>
        <taxon>Streptophyta</taxon>
        <taxon>Embryophyta</taxon>
        <taxon>Tracheophyta</taxon>
        <taxon>Spermatophyta</taxon>
        <taxon>Magnoliopsida</taxon>
        <taxon>Liliopsida</taxon>
        <taxon>Asparagales</taxon>
        <taxon>Orchidaceae</taxon>
        <taxon>Epidendroideae</taxon>
        <taxon>Malaxideae</taxon>
        <taxon>Dendrobiinae</taxon>
        <taxon>Dendrobium</taxon>
    </lineage>
</organism>
<dbReference type="AlphaFoldDB" id="A0ABD0V625"/>
<sequence>MEVEAAEQERGGIRRGRVAQKVGGERGMVFLRPADELGCKDAKGRAEDEATAAAIDYGGKRQQAPT</sequence>
<evidence type="ECO:0000313" key="2">
    <source>
        <dbReference type="Proteomes" id="UP001552299"/>
    </source>
</evidence>
<proteinExistence type="predicted"/>
<dbReference type="EMBL" id="JANQDX010000008">
    <property type="protein sequence ID" value="KAL0920210.1"/>
    <property type="molecule type" value="Genomic_DNA"/>
</dbReference>
<comment type="caution">
    <text evidence="1">The sequence shown here is derived from an EMBL/GenBank/DDBJ whole genome shotgun (WGS) entry which is preliminary data.</text>
</comment>